<sequence length="90" mass="10486">MNPAEQLLSELTSWLDSVLLRGLAQLRLDDLPELERLIRSAKRLGMETLVELLTRQAEHIRQYTFQPSEPEPKEWIGNFFRLAAYAKMAM</sequence>
<keyword evidence="2" id="KW-1185">Reference proteome</keyword>
<keyword evidence="1" id="KW-0413">Isomerase</keyword>
<reference evidence="1 2" key="1">
    <citation type="submission" date="2023-07" db="EMBL/GenBank/DDBJ databases">
        <title>Genomic Encyclopedia of Type Strains, Phase IV (KMG-IV): sequencing the most valuable type-strain genomes for metagenomic binning, comparative biology and taxonomic classification.</title>
        <authorList>
            <person name="Goeker M."/>
        </authorList>
    </citation>
    <scope>NUCLEOTIDE SEQUENCE [LARGE SCALE GENOMIC DNA]</scope>
    <source>
        <strain evidence="1 2">DSM 22170</strain>
    </source>
</reference>
<evidence type="ECO:0000313" key="2">
    <source>
        <dbReference type="Proteomes" id="UP001185028"/>
    </source>
</evidence>
<evidence type="ECO:0000313" key="1">
    <source>
        <dbReference type="EMBL" id="MDR6246153.1"/>
    </source>
</evidence>
<proteinExistence type="predicted"/>
<organism evidence="1 2">
    <name type="scientific">Paenibacillus hunanensis</name>
    <dbReference type="NCBI Taxonomy" id="539262"/>
    <lineage>
        <taxon>Bacteria</taxon>
        <taxon>Bacillati</taxon>
        <taxon>Bacillota</taxon>
        <taxon>Bacilli</taxon>
        <taxon>Bacillales</taxon>
        <taxon>Paenibacillaceae</taxon>
        <taxon>Paenibacillus</taxon>
    </lineage>
</organism>
<comment type="caution">
    <text evidence="1">The sequence shown here is derived from an EMBL/GenBank/DDBJ whole genome shotgun (WGS) entry which is preliminary data.</text>
</comment>
<dbReference type="EMBL" id="JAVDQH010000023">
    <property type="protein sequence ID" value="MDR6246153.1"/>
    <property type="molecule type" value="Genomic_DNA"/>
</dbReference>
<dbReference type="Proteomes" id="UP001185028">
    <property type="component" value="Unassembled WGS sequence"/>
</dbReference>
<gene>
    <name evidence="1" type="ORF">JOC58_004072</name>
</gene>
<dbReference type="GO" id="GO:0016853">
    <property type="term" value="F:isomerase activity"/>
    <property type="evidence" value="ECO:0007669"/>
    <property type="project" value="UniProtKB-KW"/>
</dbReference>
<dbReference type="RefSeq" id="WP_188774986.1">
    <property type="nucleotide sequence ID" value="NZ_BMMB01000003.1"/>
</dbReference>
<name>A0ABU1J3S2_9BACL</name>
<accession>A0ABU1J3S2</accession>
<protein>
    <submittedName>
        <fullName evidence="1">Sugar phosphate isomerase/epimerase</fullName>
    </submittedName>
</protein>